<organism evidence="2 3">
    <name type="scientific">Methylohalomonas lacus</name>
    <dbReference type="NCBI Taxonomy" id="398773"/>
    <lineage>
        <taxon>Bacteria</taxon>
        <taxon>Pseudomonadati</taxon>
        <taxon>Pseudomonadota</taxon>
        <taxon>Gammaproteobacteria</taxon>
        <taxon>Methylohalomonadales</taxon>
        <taxon>Methylohalomonadaceae</taxon>
        <taxon>Methylohalomonas</taxon>
    </lineage>
</organism>
<sequence>MTETDNTAAAKRGNPRLIFIVLVLLFSAPLLGSWIIFNYTNLIDSGGMQHGDLYDPMVKLPNVELRNPLVEEDTDATLYGKWSLLYMNSGACGEDCDFKLYSLRQIRLALSRYARNLQRVWMTDLQDDSALRQALNDYAGTLVLDSRATTELTPDDFAMPPVNEPLSEDAIYVIDPQGYLVLRYREGVEPGGIISDVKRLLKNSSID</sequence>
<reference evidence="2" key="1">
    <citation type="submission" date="2022-08" db="EMBL/GenBank/DDBJ databases">
        <title>Genomic Encyclopedia of Type Strains, Phase III (KMG-III): the genomes of soil and plant-associated and newly described type strains.</title>
        <authorList>
            <person name="Whitman W."/>
        </authorList>
    </citation>
    <scope>NUCLEOTIDE SEQUENCE</scope>
    <source>
        <strain evidence="2">HMT 1</strain>
    </source>
</reference>
<protein>
    <submittedName>
        <fullName evidence="2">Cytochrome oxidase Cu insertion factor (SCO1/SenC/PrrC family)</fullName>
    </submittedName>
</protein>
<gene>
    <name evidence="2" type="ORF">J2T55_001332</name>
</gene>
<keyword evidence="3" id="KW-1185">Reference proteome</keyword>
<keyword evidence="1" id="KW-0812">Transmembrane</keyword>
<accession>A0AAE3L5H4</accession>
<name>A0AAE3L5H4_9GAMM</name>
<dbReference type="Proteomes" id="UP001204445">
    <property type="component" value="Unassembled WGS sequence"/>
</dbReference>
<evidence type="ECO:0000256" key="1">
    <source>
        <dbReference type="SAM" id="Phobius"/>
    </source>
</evidence>
<keyword evidence="1" id="KW-1133">Transmembrane helix</keyword>
<dbReference type="InterPro" id="IPR036249">
    <property type="entry name" value="Thioredoxin-like_sf"/>
</dbReference>
<dbReference type="RefSeq" id="WP_259054986.1">
    <property type="nucleotide sequence ID" value="NZ_JANUCT010000007.1"/>
</dbReference>
<proteinExistence type="predicted"/>
<feature type="transmembrane region" description="Helical" evidence="1">
    <location>
        <begin position="17"/>
        <end position="37"/>
    </location>
</feature>
<evidence type="ECO:0000313" key="2">
    <source>
        <dbReference type="EMBL" id="MCS3903312.1"/>
    </source>
</evidence>
<comment type="caution">
    <text evidence="2">The sequence shown here is derived from an EMBL/GenBank/DDBJ whole genome shotgun (WGS) entry which is preliminary data.</text>
</comment>
<dbReference type="EMBL" id="JANUCT010000007">
    <property type="protein sequence ID" value="MCS3903312.1"/>
    <property type="molecule type" value="Genomic_DNA"/>
</dbReference>
<dbReference type="AlphaFoldDB" id="A0AAE3L5H4"/>
<keyword evidence="1" id="KW-0472">Membrane</keyword>
<dbReference type="SUPFAM" id="SSF52833">
    <property type="entry name" value="Thioredoxin-like"/>
    <property type="match status" value="1"/>
</dbReference>
<evidence type="ECO:0000313" key="3">
    <source>
        <dbReference type="Proteomes" id="UP001204445"/>
    </source>
</evidence>